<keyword evidence="1" id="KW-0812">Transmembrane</keyword>
<feature type="transmembrane region" description="Helical" evidence="1">
    <location>
        <begin position="94"/>
        <end position="112"/>
    </location>
</feature>
<feature type="transmembrane region" description="Helical" evidence="1">
    <location>
        <begin position="118"/>
        <end position="140"/>
    </location>
</feature>
<evidence type="ECO:0000313" key="2">
    <source>
        <dbReference type="EMBL" id="MBM7702959.1"/>
    </source>
</evidence>
<comment type="caution">
    <text evidence="2">The sequence shown here is derived from an EMBL/GenBank/DDBJ whole genome shotgun (WGS) entry which is preliminary data.</text>
</comment>
<dbReference type="RefSeq" id="WP_205186383.1">
    <property type="nucleotide sequence ID" value="NZ_JAFBFC010000003.1"/>
</dbReference>
<evidence type="ECO:0000256" key="1">
    <source>
        <dbReference type="SAM" id="Phobius"/>
    </source>
</evidence>
<protein>
    <recommendedName>
        <fullName evidence="4">DUF2975 domain-containing protein</fullName>
    </recommendedName>
</protein>
<feature type="transmembrane region" description="Helical" evidence="1">
    <location>
        <begin position="49"/>
        <end position="74"/>
    </location>
</feature>
<name>A0ABS2QU39_9BACI</name>
<sequence length="158" mass="17506">MKQRNVLFLKGVVVLIGLTILIACAFWLPSFAQKAALLNPTYAYLRYPVLLGLYLTAIPFFLALYQALNLLTYIEKGDVFSERPIWALGRIKHCAFLIILLYVIGMVLLGALHALHPGIALIGILIIVTTAVVTVLSAILQELLRCAVEMKIENELTV</sequence>
<keyword evidence="1" id="KW-0472">Membrane</keyword>
<accession>A0ABS2QU39</accession>
<evidence type="ECO:0008006" key="4">
    <source>
        <dbReference type="Google" id="ProtNLM"/>
    </source>
</evidence>
<dbReference type="Pfam" id="PF11188">
    <property type="entry name" value="DUF2975"/>
    <property type="match status" value="1"/>
</dbReference>
<dbReference type="EMBL" id="JAFBFC010000003">
    <property type="protein sequence ID" value="MBM7702959.1"/>
    <property type="molecule type" value="Genomic_DNA"/>
</dbReference>
<dbReference type="Proteomes" id="UP000809829">
    <property type="component" value="Unassembled WGS sequence"/>
</dbReference>
<feature type="transmembrane region" description="Helical" evidence="1">
    <location>
        <begin position="7"/>
        <end position="29"/>
    </location>
</feature>
<keyword evidence="1" id="KW-1133">Transmembrane helix</keyword>
<dbReference type="InterPro" id="IPR021354">
    <property type="entry name" value="DUF2975"/>
</dbReference>
<proteinExistence type="predicted"/>
<reference evidence="2 3" key="1">
    <citation type="submission" date="2021-01" db="EMBL/GenBank/DDBJ databases">
        <title>Genomic Encyclopedia of Type Strains, Phase IV (KMG-IV): sequencing the most valuable type-strain genomes for metagenomic binning, comparative biology and taxonomic classification.</title>
        <authorList>
            <person name="Goeker M."/>
        </authorList>
    </citation>
    <scope>NUCLEOTIDE SEQUENCE [LARGE SCALE GENOMIC DNA]</scope>
    <source>
        <strain evidence="2 3">DSM 104297</strain>
    </source>
</reference>
<gene>
    <name evidence="2" type="ORF">JOC83_001806</name>
</gene>
<dbReference type="PROSITE" id="PS51257">
    <property type="entry name" value="PROKAR_LIPOPROTEIN"/>
    <property type="match status" value="1"/>
</dbReference>
<keyword evidence="3" id="KW-1185">Reference proteome</keyword>
<evidence type="ECO:0000313" key="3">
    <source>
        <dbReference type="Proteomes" id="UP000809829"/>
    </source>
</evidence>
<organism evidence="2 3">
    <name type="scientific">Priestia iocasae</name>
    <dbReference type="NCBI Taxonomy" id="2291674"/>
    <lineage>
        <taxon>Bacteria</taxon>
        <taxon>Bacillati</taxon>
        <taxon>Bacillota</taxon>
        <taxon>Bacilli</taxon>
        <taxon>Bacillales</taxon>
        <taxon>Bacillaceae</taxon>
        <taxon>Priestia</taxon>
    </lineage>
</organism>